<keyword evidence="2" id="KW-0472">Membrane</keyword>
<dbReference type="CDD" id="cd06257">
    <property type="entry name" value="DnaJ"/>
    <property type="match status" value="1"/>
</dbReference>
<keyword evidence="1" id="KW-0143">Chaperone</keyword>
<dbReference type="SUPFAM" id="SSF46565">
    <property type="entry name" value="Chaperone J-domain"/>
    <property type="match status" value="1"/>
</dbReference>
<accession>S6BKJ4</accession>
<dbReference type="InterPro" id="IPR018253">
    <property type="entry name" value="DnaJ_domain_CS"/>
</dbReference>
<dbReference type="EMBL" id="AK440608">
    <property type="protein sequence ID" value="BAN64402.1"/>
    <property type="molecule type" value="mRNA"/>
</dbReference>
<protein>
    <submittedName>
        <fullName evidence="4">DnaJ domain containing protein</fullName>
    </submittedName>
</protein>
<dbReference type="PRINTS" id="PR00625">
    <property type="entry name" value="JDOMAIN"/>
</dbReference>
<dbReference type="Pfam" id="PF00226">
    <property type="entry name" value="DnaJ"/>
    <property type="match status" value="1"/>
</dbReference>
<dbReference type="PANTHER" id="PTHR44145:SF3">
    <property type="entry name" value="DNAJ HOMOLOG SUBFAMILY A MEMBER 3, MITOCHONDRIAL"/>
    <property type="match status" value="1"/>
</dbReference>
<feature type="transmembrane region" description="Helical" evidence="2">
    <location>
        <begin position="160"/>
        <end position="183"/>
    </location>
</feature>
<gene>
    <name evidence="4" type="primary">BBOV_IV010670</name>
</gene>
<dbReference type="VEuPathDB" id="PiroplasmaDB:BBOV_IV010670"/>
<dbReference type="AlphaFoldDB" id="S6BKJ4"/>
<dbReference type="PANTHER" id="PTHR44145">
    <property type="entry name" value="DNAJ HOMOLOG SUBFAMILY A MEMBER 3, MITOCHONDRIAL"/>
    <property type="match status" value="1"/>
</dbReference>
<dbReference type="InterPro" id="IPR036869">
    <property type="entry name" value="J_dom_sf"/>
</dbReference>
<proteinExistence type="evidence at transcript level"/>
<dbReference type="SMART" id="SM00271">
    <property type="entry name" value="DnaJ"/>
    <property type="match status" value="1"/>
</dbReference>
<keyword evidence="2" id="KW-0812">Transmembrane</keyword>
<dbReference type="Gene3D" id="1.10.287.110">
    <property type="entry name" value="DnaJ domain"/>
    <property type="match status" value="1"/>
</dbReference>
<evidence type="ECO:0000256" key="1">
    <source>
        <dbReference type="ARBA" id="ARBA00023186"/>
    </source>
</evidence>
<dbReference type="PROSITE" id="PS00636">
    <property type="entry name" value="DNAJ_1"/>
    <property type="match status" value="1"/>
</dbReference>
<evidence type="ECO:0000256" key="2">
    <source>
        <dbReference type="SAM" id="Phobius"/>
    </source>
</evidence>
<dbReference type="PROSITE" id="PS50076">
    <property type="entry name" value="DNAJ_2"/>
    <property type="match status" value="1"/>
</dbReference>
<organism evidence="4">
    <name type="scientific">Babesia bovis</name>
    <dbReference type="NCBI Taxonomy" id="5865"/>
    <lineage>
        <taxon>Eukaryota</taxon>
        <taxon>Sar</taxon>
        <taxon>Alveolata</taxon>
        <taxon>Apicomplexa</taxon>
        <taxon>Aconoidasida</taxon>
        <taxon>Piroplasmida</taxon>
        <taxon>Babesiidae</taxon>
        <taxon>Babesia</taxon>
    </lineage>
</organism>
<evidence type="ECO:0000313" key="4">
    <source>
        <dbReference type="EMBL" id="BAN64402.1"/>
    </source>
</evidence>
<dbReference type="InterPro" id="IPR051938">
    <property type="entry name" value="Apopto_cytoskel_mod"/>
</dbReference>
<sequence length="226" mass="26646">MKNYYAILDIAKNATRQDIRAAYIKKAKLYHPDLNPSANAAARFKEVQEAYNTLYDRDKRQAYDASHAFGKSSFSNTGRRTAQQTGGSSTNYYYHDTSHSFEEQFRAEAEQLRRQWQEMETDKLRRGAEKFKSSMNNSGFNDPIRIIEFFNFIPPYTLRYLFFILRKLAPVILLPLSFLFWFGSEVMSNVSRKSAKMHIVYDSYGRAYTYDAYGRRCRIPEFDRRQ</sequence>
<reference evidence="4" key="1">
    <citation type="journal article" date="2014" name="BMC Genomics">
        <title>The Babesia bovis gene and promoter model: an update from full-length EST analysis.</title>
        <authorList>
            <person name="Yamagishi J."/>
            <person name="Wakaguri H."/>
            <person name="Yokoyama N."/>
            <person name="Yamashita R."/>
            <person name="Suzuki Y."/>
            <person name="Xuan X."/>
            <person name="Igarashi I."/>
        </authorList>
    </citation>
    <scope>NUCLEOTIDE SEQUENCE</scope>
    <source>
        <strain evidence="4">Texas</strain>
    </source>
</reference>
<name>S6BKJ4_BABBO</name>
<dbReference type="InterPro" id="IPR001623">
    <property type="entry name" value="DnaJ_domain"/>
</dbReference>
<keyword evidence="2" id="KW-1133">Transmembrane helix</keyword>
<evidence type="ECO:0000259" key="3">
    <source>
        <dbReference type="PROSITE" id="PS50076"/>
    </source>
</evidence>
<feature type="domain" description="J" evidence="3">
    <location>
        <begin position="3"/>
        <end position="67"/>
    </location>
</feature>